<evidence type="ECO:0000256" key="1">
    <source>
        <dbReference type="SAM" id="MobiDB-lite"/>
    </source>
</evidence>
<feature type="compositionally biased region" description="Basic residues" evidence="1">
    <location>
        <begin position="1"/>
        <end position="11"/>
    </location>
</feature>
<feature type="region of interest" description="Disordered" evidence="1">
    <location>
        <begin position="1"/>
        <end position="20"/>
    </location>
</feature>
<gene>
    <name evidence="2" type="ORF">chiPu_0022285</name>
</gene>
<reference evidence="2 3" key="1">
    <citation type="journal article" date="2018" name="Nat. Ecol. Evol.">
        <title>Shark genomes provide insights into elasmobranch evolution and the origin of vertebrates.</title>
        <authorList>
            <person name="Hara Y"/>
            <person name="Yamaguchi K"/>
            <person name="Onimaru K"/>
            <person name="Kadota M"/>
            <person name="Koyanagi M"/>
            <person name="Keeley SD"/>
            <person name="Tatsumi K"/>
            <person name="Tanaka K"/>
            <person name="Motone F"/>
            <person name="Kageyama Y"/>
            <person name="Nozu R"/>
            <person name="Adachi N"/>
            <person name="Nishimura O"/>
            <person name="Nakagawa R"/>
            <person name="Tanegashima C"/>
            <person name="Kiyatake I"/>
            <person name="Matsumoto R"/>
            <person name="Murakumo K"/>
            <person name="Nishida K"/>
            <person name="Terakita A"/>
            <person name="Kuratani S"/>
            <person name="Sato K"/>
            <person name="Hyodo S Kuraku.S."/>
        </authorList>
    </citation>
    <scope>NUCLEOTIDE SEQUENCE [LARGE SCALE GENOMIC DNA]</scope>
</reference>
<name>A0A401RGZ4_CHIPU</name>
<organism evidence="2 3">
    <name type="scientific">Chiloscyllium punctatum</name>
    <name type="common">Brownbanded bambooshark</name>
    <name type="synonym">Hemiscyllium punctatum</name>
    <dbReference type="NCBI Taxonomy" id="137246"/>
    <lineage>
        <taxon>Eukaryota</taxon>
        <taxon>Metazoa</taxon>
        <taxon>Chordata</taxon>
        <taxon>Craniata</taxon>
        <taxon>Vertebrata</taxon>
        <taxon>Chondrichthyes</taxon>
        <taxon>Elasmobranchii</taxon>
        <taxon>Galeomorphii</taxon>
        <taxon>Galeoidea</taxon>
        <taxon>Orectolobiformes</taxon>
        <taxon>Hemiscylliidae</taxon>
        <taxon>Chiloscyllium</taxon>
    </lineage>
</organism>
<dbReference type="Proteomes" id="UP000287033">
    <property type="component" value="Unassembled WGS sequence"/>
</dbReference>
<protein>
    <submittedName>
        <fullName evidence="2">Uncharacterized protein</fullName>
    </submittedName>
</protein>
<evidence type="ECO:0000313" key="2">
    <source>
        <dbReference type="EMBL" id="GCC17415.1"/>
    </source>
</evidence>
<proteinExistence type="predicted"/>
<accession>A0A401RGZ4</accession>
<dbReference type="AlphaFoldDB" id="A0A401RGZ4"/>
<feature type="compositionally biased region" description="Basic and acidic residues" evidence="1">
    <location>
        <begin position="47"/>
        <end position="57"/>
    </location>
</feature>
<comment type="caution">
    <text evidence="2">The sequence shown here is derived from an EMBL/GenBank/DDBJ whole genome shotgun (WGS) entry which is preliminary data.</text>
</comment>
<feature type="region of interest" description="Disordered" evidence="1">
    <location>
        <begin position="34"/>
        <end position="78"/>
    </location>
</feature>
<keyword evidence="3" id="KW-1185">Reference proteome</keyword>
<sequence length="78" mass="8698">MPMGRRGRRSPTTRGLRKDGRQITLIVVFRLSLKMGPKRARNYNPREPPRHASDAAHGRPPGEPGVVVPSRAPHRGTQ</sequence>
<dbReference type="EMBL" id="BEZZ01006853">
    <property type="protein sequence ID" value="GCC17415.1"/>
    <property type="molecule type" value="Genomic_DNA"/>
</dbReference>
<evidence type="ECO:0000313" key="3">
    <source>
        <dbReference type="Proteomes" id="UP000287033"/>
    </source>
</evidence>